<evidence type="ECO:0000256" key="2">
    <source>
        <dbReference type="ARBA" id="ARBA00023157"/>
    </source>
</evidence>
<dbReference type="Pfam" id="PF23344">
    <property type="entry name" value="ZP-N"/>
    <property type="match status" value="1"/>
</dbReference>
<dbReference type="InterPro" id="IPR055356">
    <property type="entry name" value="ZP-N"/>
</dbReference>
<dbReference type="AlphaFoldDB" id="A0A8T3CSJ8"/>
<dbReference type="InterPro" id="IPR042235">
    <property type="entry name" value="ZP-C_dom"/>
</dbReference>
<feature type="compositionally biased region" description="Polar residues" evidence="4">
    <location>
        <begin position="103"/>
        <end position="118"/>
    </location>
</feature>
<dbReference type="PROSITE" id="PS51034">
    <property type="entry name" value="ZP_2"/>
    <property type="match status" value="1"/>
</dbReference>
<keyword evidence="2" id="KW-1015">Disulfide bond</keyword>
<dbReference type="Gene3D" id="2.60.40.4100">
    <property type="entry name" value="Zona pellucida, ZP-C domain"/>
    <property type="match status" value="1"/>
</dbReference>
<gene>
    <name evidence="6" type="ORF">AGOR_G00196970</name>
</gene>
<protein>
    <recommendedName>
        <fullName evidence="5">ZP domain-containing protein</fullName>
    </recommendedName>
</protein>
<comment type="caution">
    <text evidence="6">The sequence shown here is derived from an EMBL/GenBank/DDBJ whole genome shotgun (WGS) entry which is preliminary data.</text>
</comment>
<dbReference type="PROSITE" id="PS01187">
    <property type="entry name" value="EGF_CA"/>
    <property type="match status" value="1"/>
</dbReference>
<dbReference type="Proteomes" id="UP000829720">
    <property type="component" value="Unassembled WGS sequence"/>
</dbReference>
<dbReference type="PRINTS" id="PR00023">
    <property type="entry name" value="ZPELLUCIDA"/>
</dbReference>
<dbReference type="Gene3D" id="2.10.25.10">
    <property type="entry name" value="Laminin"/>
    <property type="match status" value="1"/>
</dbReference>
<name>A0A8T3CSJ8_9TELE</name>
<dbReference type="PANTHER" id="PTHR14002:SF20">
    <property type="entry name" value="ZONA PELLUCIDA-LIKE DOMAIN-CONTAINING PROTEIN 1"/>
    <property type="match status" value="1"/>
</dbReference>
<dbReference type="SMART" id="SM00241">
    <property type="entry name" value="ZP"/>
    <property type="match status" value="1"/>
</dbReference>
<dbReference type="PANTHER" id="PTHR14002">
    <property type="entry name" value="ENDOGLIN/TGF-BETA RECEPTOR TYPE III"/>
    <property type="match status" value="1"/>
</dbReference>
<dbReference type="GO" id="GO:0005509">
    <property type="term" value="F:calcium ion binding"/>
    <property type="evidence" value="ECO:0007669"/>
    <property type="project" value="InterPro"/>
</dbReference>
<evidence type="ECO:0000256" key="4">
    <source>
        <dbReference type="SAM" id="MobiDB-lite"/>
    </source>
</evidence>
<accession>A0A8T3CSJ8</accession>
<evidence type="ECO:0000256" key="1">
    <source>
        <dbReference type="ARBA" id="ARBA00022729"/>
    </source>
</evidence>
<feature type="domain" description="ZP" evidence="5">
    <location>
        <begin position="244"/>
        <end position="491"/>
    </location>
</feature>
<dbReference type="InterPro" id="IPR018097">
    <property type="entry name" value="EGF_Ca-bd_CS"/>
</dbReference>
<dbReference type="InterPro" id="IPR048290">
    <property type="entry name" value="ZP_chr"/>
</dbReference>
<dbReference type="Pfam" id="PF00100">
    <property type="entry name" value="Zona_pellucida"/>
    <property type="match status" value="1"/>
</dbReference>
<keyword evidence="7" id="KW-1185">Reference proteome</keyword>
<dbReference type="OrthoDB" id="2015116at2759"/>
<dbReference type="Pfam" id="PF07645">
    <property type="entry name" value="EGF_CA"/>
    <property type="match status" value="1"/>
</dbReference>
<keyword evidence="3" id="KW-0325">Glycoprotein</keyword>
<evidence type="ECO:0000259" key="5">
    <source>
        <dbReference type="PROSITE" id="PS51034"/>
    </source>
</evidence>
<dbReference type="GO" id="GO:0032502">
    <property type="term" value="P:developmental process"/>
    <property type="evidence" value="ECO:0007669"/>
    <property type="project" value="UniProtKB-ARBA"/>
</dbReference>
<evidence type="ECO:0000256" key="3">
    <source>
        <dbReference type="ARBA" id="ARBA00023180"/>
    </source>
</evidence>
<keyword evidence="1" id="KW-0732">Signal</keyword>
<reference evidence="6" key="1">
    <citation type="submission" date="2021-01" db="EMBL/GenBank/DDBJ databases">
        <authorList>
            <person name="Zahm M."/>
            <person name="Roques C."/>
            <person name="Cabau C."/>
            <person name="Klopp C."/>
            <person name="Donnadieu C."/>
            <person name="Jouanno E."/>
            <person name="Lampietro C."/>
            <person name="Louis A."/>
            <person name="Herpin A."/>
            <person name="Echchiki A."/>
            <person name="Berthelot C."/>
            <person name="Parey E."/>
            <person name="Roest-Crollius H."/>
            <person name="Braasch I."/>
            <person name="Postlethwait J."/>
            <person name="Bobe J."/>
            <person name="Montfort J."/>
            <person name="Bouchez O."/>
            <person name="Begum T."/>
            <person name="Mejri S."/>
            <person name="Adams A."/>
            <person name="Chen W.-J."/>
            <person name="Guiguen Y."/>
        </authorList>
    </citation>
    <scope>NUCLEOTIDE SEQUENCE</scope>
    <source>
        <tissue evidence="6">Blood</tissue>
    </source>
</reference>
<dbReference type="EMBL" id="JAERUA010000019">
    <property type="protein sequence ID" value="KAI1886552.1"/>
    <property type="molecule type" value="Genomic_DNA"/>
</dbReference>
<dbReference type="InterPro" id="IPR049883">
    <property type="entry name" value="NOTCH1_EGF-like"/>
</dbReference>
<organism evidence="6 7">
    <name type="scientific">Albula goreensis</name>
    <dbReference type="NCBI Taxonomy" id="1534307"/>
    <lineage>
        <taxon>Eukaryota</taxon>
        <taxon>Metazoa</taxon>
        <taxon>Chordata</taxon>
        <taxon>Craniata</taxon>
        <taxon>Vertebrata</taxon>
        <taxon>Euteleostomi</taxon>
        <taxon>Actinopterygii</taxon>
        <taxon>Neopterygii</taxon>
        <taxon>Teleostei</taxon>
        <taxon>Albuliformes</taxon>
        <taxon>Albulidae</taxon>
        <taxon>Albula</taxon>
    </lineage>
</organism>
<evidence type="ECO:0000313" key="6">
    <source>
        <dbReference type="EMBL" id="KAI1886552.1"/>
    </source>
</evidence>
<sequence>MCNMCHQDAICHKSPAAQGVTLECRCMAGFVGDGLACYNRAACEGSQDCCEAGYCWSSEQGCLDVDECSIPGEICSPPLVCENTPGSYDCLLPREEKLPARSAATSSEKGQPDTSSKPISDKQSIRFSCGGVTCPAGYDCVSFNGTHLCLDPCQNYSVLNDSWRATDFSANGNTLRCDNTGWGGRNWQGWYRMFLGITAFRCQRDVNTTVCGTCREDETCVSEDKITWRCERQDRSAFPTPELVCWRSFIRVGLNRAALLAGGLDASSAHLINFNCTAYQESNGMVWFQVQRRMGSCGTHMRTNDTHAVYSNSVFVYPSTMGKRMPARFPFSCTYPLETEVSLDVPIRLDVMEEAGVVGTGPKPWAEMSVYRNADYTNPYYGDMVVLPLGSPLHVGVSVMEASSNGLAVILEDCYITHSADPHDPDRYTLIHRRCPLDHQLVTVEETRPFLPGRFTATLSFLYSYDPFFVHCSVVICDHRWPSCSQGGPVSLLREAPDHRTHLL</sequence>
<dbReference type="Gene3D" id="2.60.40.3210">
    <property type="entry name" value="Zona pellucida, ZP-N domain"/>
    <property type="match status" value="1"/>
</dbReference>
<evidence type="ECO:0000313" key="7">
    <source>
        <dbReference type="Proteomes" id="UP000829720"/>
    </source>
</evidence>
<proteinExistence type="predicted"/>
<dbReference type="InterPro" id="IPR001507">
    <property type="entry name" value="ZP_dom"/>
</dbReference>
<feature type="region of interest" description="Disordered" evidence="4">
    <location>
        <begin position="101"/>
        <end position="122"/>
    </location>
</feature>
<dbReference type="InterPro" id="IPR055355">
    <property type="entry name" value="ZP-C"/>
</dbReference>